<keyword evidence="6" id="KW-1185">Reference proteome</keyword>
<feature type="repeat" description="WD" evidence="4">
    <location>
        <begin position="80"/>
        <end position="122"/>
    </location>
</feature>
<dbReference type="AlphaFoldDB" id="A0A6G0XU35"/>
<dbReference type="PANTHER" id="PTHR22839">
    <property type="entry name" value="THO COMPLEX SUBUNIT 3 THO3"/>
    <property type="match status" value="1"/>
</dbReference>
<feature type="repeat" description="WD" evidence="4">
    <location>
        <begin position="39"/>
        <end position="80"/>
    </location>
</feature>
<dbReference type="Gene3D" id="2.130.10.10">
    <property type="entry name" value="YVTN repeat-like/Quinoprotein amine dehydrogenase"/>
    <property type="match status" value="2"/>
</dbReference>
<dbReference type="PROSITE" id="PS50294">
    <property type="entry name" value="WD_REPEATS_REGION"/>
    <property type="match status" value="2"/>
</dbReference>
<reference evidence="5 6" key="1">
    <citation type="submission" date="2019-07" db="EMBL/GenBank/DDBJ databases">
        <title>Genomics analysis of Aphanomyces spp. identifies a new class of oomycete effector associated with host adaptation.</title>
        <authorList>
            <person name="Gaulin E."/>
        </authorList>
    </citation>
    <scope>NUCLEOTIDE SEQUENCE [LARGE SCALE GENOMIC DNA]</scope>
    <source>
        <strain evidence="5 6">ATCC 201684</strain>
    </source>
</reference>
<evidence type="ECO:0000256" key="2">
    <source>
        <dbReference type="ARBA" id="ARBA00022737"/>
    </source>
</evidence>
<dbReference type="InterPro" id="IPR015943">
    <property type="entry name" value="WD40/YVTN_repeat-like_dom_sf"/>
</dbReference>
<dbReference type="Pfam" id="PF00400">
    <property type="entry name" value="WD40"/>
    <property type="match status" value="3"/>
</dbReference>
<dbReference type="PANTHER" id="PTHR22839:SF0">
    <property type="entry name" value="THO COMPLEX SUBUNIT 3"/>
    <property type="match status" value="1"/>
</dbReference>
<evidence type="ECO:0000256" key="4">
    <source>
        <dbReference type="PROSITE-ProRule" id="PRU00221"/>
    </source>
</evidence>
<dbReference type="PROSITE" id="PS00678">
    <property type="entry name" value="WD_REPEATS_1"/>
    <property type="match status" value="3"/>
</dbReference>
<dbReference type="InterPro" id="IPR036322">
    <property type="entry name" value="WD40_repeat_dom_sf"/>
</dbReference>
<dbReference type="SUPFAM" id="SSF50978">
    <property type="entry name" value="WD40 repeat-like"/>
    <property type="match status" value="1"/>
</dbReference>
<dbReference type="FunFam" id="2.130.10.10:FF:000746">
    <property type="entry name" value="THO Complex (Transcription factor/nuclear export) subunit"/>
    <property type="match status" value="1"/>
</dbReference>
<dbReference type="PROSITE" id="PS50082">
    <property type="entry name" value="WD_REPEATS_2"/>
    <property type="match status" value="3"/>
</dbReference>
<proteinExistence type="inferred from homology"/>
<dbReference type="SMART" id="SM00320">
    <property type="entry name" value="WD40"/>
    <property type="match status" value="5"/>
</dbReference>
<evidence type="ECO:0008006" key="7">
    <source>
        <dbReference type="Google" id="ProtNLM"/>
    </source>
</evidence>
<keyword evidence="2" id="KW-0677">Repeat</keyword>
<evidence type="ECO:0000256" key="3">
    <source>
        <dbReference type="ARBA" id="ARBA00046343"/>
    </source>
</evidence>
<dbReference type="Proteomes" id="UP000481153">
    <property type="component" value="Unassembled WGS sequence"/>
</dbReference>
<accession>A0A6G0XU35</accession>
<keyword evidence="1 4" id="KW-0853">WD repeat</keyword>
<dbReference type="InterPro" id="IPR020472">
    <property type="entry name" value="WD40_PAC1"/>
</dbReference>
<dbReference type="EMBL" id="VJMJ01000012">
    <property type="protein sequence ID" value="KAF0743956.1"/>
    <property type="molecule type" value="Genomic_DNA"/>
</dbReference>
<evidence type="ECO:0000313" key="5">
    <source>
        <dbReference type="EMBL" id="KAF0743956.1"/>
    </source>
</evidence>
<dbReference type="GO" id="GO:0000445">
    <property type="term" value="C:THO complex part of transcription export complex"/>
    <property type="evidence" value="ECO:0007669"/>
    <property type="project" value="TreeGrafter"/>
</dbReference>
<dbReference type="VEuPathDB" id="FungiDB:AeMF1_018088"/>
<dbReference type="GO" id="GO:0006406">
    <property type="term" value="P:mRNA export from nucleus"/>
    <property type="evidence" value="ECO:0007669"/>
    <property type="project" value="InterPro"/>
</dbReference>
<dbReference type="PRINTS" id="PR00320">
    <property type="entry name" value="GPROTEINBRPT"/>
</dbReference>
<comment type="similarity">
    <text evidence="3">Belongs to the THOC3 family.</text>
</comment>
<sequence>MDGEVVPAAAPPIAPLAPKSSLQSLHPSIYGTLVALPEISGHPKKSFALGWSQDGTWLASGSTDKTLRIWDVETTTYVEGQGHTDSISQLTWDPTSTQHLATAGQDKTVRIWDARSTKATSTIQLSSSVMNVAYSHDGKYIAALGTGSSKDTGSISLIDMRKHKIVTRMPTPYEFQDMIFSETGFLFAAAGHPAGYGTLEVLQIVPDATDKKLPPTIENIHKVHAAHSGSCFAIDIDKAGRTLALGGVDSLVSLWDLEEIYCKQTFICSQSRIRFVKFSHDGVFLAPGSDDLNIPIIHIESGQAVFSISLQEVPQQLAWHPSKHVLAYLGDAPSMDKNKDRQGVIKVASIKAP</sequence>
<feature type="repeat" description="WD" evidence="4">
    <location>
        <begin position="224"/>
        <end position="258"/>
    </location>
</feature>
<comment type="caution">
    <text evidence="5">The sequence shown here is derived from an EMBL/GenBank/DDBJ whole genome shotgun (WGS) entry which is preliminary data.</text>
</comment>
<protein>
    <recommendedName>
        <fullName evidence="7">Anaphase-promoting complex subunit 4 WD40 domain-containing protein</fullName>
    </recommendedName>
</protein>
<name>A0A6G0XU35_9STRA</name>
<evidence type="ECO:0000256" key="1">
    <source>
        <dbReference type="ARBA" id="ARBA00022574"/>
    </source>
</evidence>
<dbReference type="InterPro" id="IPR019775">
    <property type="entry name" value="WD40_repeat_CS"/>
</dbReference>
<gene>
    <name evidence="5" type="ORF">Ae201684_001596</name>
</gene>
<dbReference type="InterPro" id="IPR040132">
    <property type="entry name" value="Tex1/THOC3"/>
</dbReference>
<dbReference type="InterPro" id="IPR001680">
    <property type="entry name" value="WD40_rpt"/>
</dbReference>
<organism evidence="5 6">
    <name type="scientific">Aphanomyces euteiches</name>
    <dbReference type="NCBI Taxonomy" id="100861"/>
    <lineage>
        <taxon>Eukaryota</taxon>
        <taxon>Sar</taxon>
        <taxon>Stramenopiles</taxon>
        <taxon>Oomycota</taxon>
        <taxon>Saprolegniomycetes</taxon>
        <taxon>Saprolegniales</taxon>
        <taxon>Verrucalvaceae</taxon>
        <taxon>Aphanomyces</taxon>
    </lineage>
</organism>
<evidence type="ECO:0000313" key="6">
    <source>
        <dbReference type="Proteomes" id="UP000481153"/>
    </source>
</evidence>